<keyword evidence="4" id="KW-1185">Reference proteome</keyword>
<dbReference type="InterPro" id="IPR038607">
    <property type="entry name" value="PhoD-like_sf"/>
</dbReference>
<dbReference type="PANTHER" id="PTHR33987:SF1">
    <property type="entry name" value="CALCINEURIN-LIKE METALLO-PHOSPHOESTERASE SUPERFAMILY PROTEIN"/>
    <property type="match status" value="1"/>
</dbReference>
<gene>
    <name evidence="3" type="ORF">SAMN05192558_105395</name>
</gene>
<organism evidence="3 4">
    <name type="scientific">Actinokineospora alba</name>
    <dbReference type="NCBI Taxonomy" id="504798"/>
    <lineage>
        <taxon>Bacteria</taxon>
        <taxon>Bacillati</taxon>
        <taxon>Actinomycetota</taxon>
        <taxon>Actinomycetes</taxon>
        <taxon>Pseudonocardiales</taxon>
        <taxon>Pseudonocardiaceae</taxon>
        <taxon>Actinokineospora</taxon>
    </lineage>
</organism>
<feature type="domain" description="PhoD-like phosphatase metallophosphatase" evidence="2">
    <location>
        <begin position="414"/>
        <end position="624"/>
    </location>
</feature>
<dbReference type="CDD" id="cd07389">
    <property type="entry name" value="MPP_PhoD"/>
    <property type="match status" value="1"/>
</dbReference>
<evidence type="ECO:0000313" key="4">
    <source>
        <dbReference type="Proteomes" id="UP000199651"/>
    </source>
</evidence>
<dbReference type="Pfam" id="PF09423">
    <property type="entry name" value="PhoD"/>
    <property type="match status" value="1"/>
</dbReference>
<accession>A0A1H0NMN3</accession>
<name>A0A1H0NMN3_9PSEU</name>
<dbReference type="SUPFAM" id="SSF56300">
    <property type="entry name" value="Metallo-dependent phosphatases"/>
    <property type="match status" value="1"/>
</dbReference>
<dbReference type="Gene3D" id="3.40.50.880">
    <property type="match status" value="1"/>
</dbReference>
<feature type="signal peptide" evidence="1">
    <location>
        <begin position="1"/>
        <end position="26"/>
    </location>
</feature>
<evidence type="ECO:0000313" key="3">
    <source>
        <dbReference type="EMBL" id="SDO93610.1"/>
    </source>
</evidence>
<dbReference type="PANTHER" id="PTHR33987">
    <property type="entry name" value="CALCINEURIN-LIKE METALLO-PHOSPHOESTERASE SUPERFAMILY PROTEIN"/>
    <property type="match status" value="1"/>
</dbReference>
<proteinExistence type="predicted"/>
<dbReference type="OrthoDB" id="3497025at2"/>
<dbReference type="Proteomes" id="UP000199651">
    <property type="component" value="Unassembled WGS sequence"/>
</dbReference>
<dbReference type="STRING" id="504798.SAMN05421871_102445"/>
<dbReference type="PROSITE" id="PS51318">
    <property type="entry name" value="TAT"/>
    <property type="match status" value="1"/>
</dbReference>
<feature type="chain" id="PRO_5011529776" evidence="1">
    <location>
        <begin position="27"/>
        <end position="692"/>
    </location>
</feature>
<dbReference type="InterPro" id="IPR029062">
    <property type="entry name" value="Class_I_gatase-like"/>
</dbReference>
<dbReference type="InterPro" id="IPR006311">
    <property type="entry name" value="TAT_signal"/>
</dbReference>
<dbReference type="InterPro" id="IPR018946">
    <property type="entry name" value="PhoD-like_MPP"/>
</dbReference>
<dbReference type="InterPro" id="IPR029052">
    <property type="entry name" value="Metallo-depent_PP-like"/>
</dbReference>
<reference evidence="4" key="1">
    <citation type="submission" date="2016-10" db="EMBL/GenBank/DDBJ databases">
        <authorList>
            <person name="Varghese N."/>
            <person name="Submissions S."/>
        </authorList>
    </citation>
    <scope>NUCLEOTIDE SEQUENCE [LARGE SCALE GENOMIC DNA]</scope>
    <source>
        <strain evidence="4">IBRC-M 10655</strain>
    </source>
</reference>
<dbReference type="RefSeq" id="WP_091375312.1">
    <property type="nucleotide sequence ID" value="NZ_FNDV01000002.1"/>
</dbReference>
<evidence type="ECO:0000256" key="1">
    <source>
        <dbReference type="SAM" id="SignalP"/>
    </source>
</evidence>
<sequence>MTTRRTFLVGGAATATALTVARPAAAQTGGATALRAAVLEFRDPWTRATGLAELLGRAGVTVVPLDVSAAPTAQQVDLIAFGSFTNNEARYLDYTAVHKESLREFVAAGGVVLDLAQSDQFGAETAYLPAELSAVRADPDHDTIYPADPEHPLVKGLRLNQGLLFTGRNTAMRVSWETLESWRAMRVLMACAGTGYPPCLVEGAYGRGRFLISSLSVDKCFDAAGVALQPAVALEDSAAFFAAVAAYTDTVRAGTAPAVVPTPMPPQAPVGPMVGHVDAGSARIWARPGLDPTTHATWTCTLRPPQGEAKTVRTTVSAANDNTLVVDANQLRPGTRYDFELTPDTAAPGFAPLTGSFTTAPAPGLPTKVVMGLGSCAPSTPNTVWTRIVDEGCDGFVMLGDTPYIDSGDLRVARTKHRQFLAVPELAQLIRRMPVWGTWDDHDFGLNGNHGDFPAKRNTRTAFVDYRANATFGHNPAGEQLTTRVDGEGIYTSFRRGPLEVFLIDPRWFSTTEPSWADPAKPTCVGAAQWEWLKDRLTRSTATFKALATGMIWDDKQNPESDDWGFYAHERDAIFDYVKAERIPGVFLIGGDIHVSRALNYGPRVGYDLWQFIVSPLHDRTIPSLNVPSPHLVHSAVEPHVFLKLEADTTVSPATLTATWINREGRRIFEVKRTAADMGHPGNCSASPEFRR</sequence>
<dbReference type="Gene3D" id="3.60.21.70">
    <property type="entry name" value="PhoD-like phosphatase"/>
    <property type="match status" value="1"/>
</dbReference>
<dbReference type="AlphaFoldDB" id="A0A1H0NMN3"/>
<evidence type="ECO:0000259" key="2">
    <source>
        <dbReference type="Pfam" id="PF09423"/>
    </source>
</evidence>
<protein>
    <submittedName>
        <fullName evidence="3">Phosphodiesterase/alkaline phosphatase D</fullName>
    </submittedName>
</protein>
<dbReference type="EMBL" id="FNJB01000005">
    <property type="protein sequence ID" value="SDO93610.1"/>
    <property type="molecule type" value="Genomic_DNA"/>
</dbReference>
<keyword evidence="1" id="KW-0732">Signal</keyword>